<organism evidence="1">
    <name type="scientific">marine sediment metagenome</name>
    <dbReference type="NCBI Taxonomy" id="412755"/>
    <lineage>
        <taxon>unclassified sequences</taxon>
        <taxon>metagenomes</taxon>
        <taxon>ecological metagenomes</taxon>
    </lineage>
</organism>
<name>X1D3J1_9ZZZZ</name>
<feature type="non-terminal residue" evidence="1">
    <location>
        <position position="108"/>
    </location>
</feature>
<accession>X1D3J1</accession>
<proteinExistence type="predicted"/>
<dbReference type="EMBL" id="BART01039519">
    <property type="protein sequence ID" value="GAH14757.1"/>
    <property type="molecule type" value="Genomic_DNA"/>
</dbReference>
<gene>
    <name evidence="1" type="ORF">S01H4_64908</name>
</gene>
<reference evidence="1" key="1">
    <citation type="journal article" date="2014" name="Front. Microbiol.">
        <title>High frequency of phylogenetically diverse reductive dehalogenase-homologous genes in deep subseafloor sedimentary metagenomes.</title>
        <authorList>
            <person name="Kawai M."/>
            <person name="Futagami T."/>
            <person name="Toyoda A."/>
            <person name="Takaki Y."/>
            <person name="Nishi S."/>
            <person name="Hori S."/>
            <person name="Arai W."/>
            <person name="Tsubouchi T."/>
            <person name="Morono Y."/>
            <person name="Uchiyama I."/>
            <person name="Ito T."/>
            <person name="Fujiyama A."/>
            <person name="Inagaki F."/>
            <person name="Takami H."/>
        </authorList>
    </citation>
    <scope>NUCLEOTIDE SEQUENCE</scope>
    <source>
        <strain evidence="1">Expedition CK06-06</strain>
    </source>
</reference>
<sequence length="108" mass="12166">MSAQIASKYESIADSDIIYIGGTEYWVSPKTLRMSGITPGGVELHTALFDHVEGFLAMDTFTGDLLTTESEYLNVFNVSSNYPIFFGERESTVFAAQYYDITQEEDYF</sequence>
<protein>
    <submittedName>
        <fullName evidence="1">Uncharacterized protein</fullName>
    </submittedName>
</protein>
<dbReference type="AlphaFoldDB" id="X1D3J1"/>
<evidence type="ECO:0000313" key="1">
    <source>
        <dbReference type="EMBL" id="GAH14757.1"/>
    </source>
</evidence>
<comment type="caution">
    <text evidence="1">The sequence shown here is derived from an EMBL/GenBank/DDBJ whole genome shotgun (WGS) entry which is preliminary data.</text>
</comment>